<proteinExistence type="predicted"/>
<dbReference type="OrthoDB" id="982794at2"/>
<name>A0A315Z724_SEDFL</name>
<keyword evidence="2" id="KW-1185">Reference proteome</keyword>
<protein>
    <submittedName>
        <fullName evidence="1">Uncharacterized protein</fullName>
    </submittedName>
</protein>
<organism evidence="1 2">
    <name type="scientific">Sediminitomix flava</name>
    <dbReference type="NCBI Taxonomy" id="379075"/>
    <lineage>
        <taxon>Bacteria</taxon>
        <taxon>Pseudomonadati</taxon>
        <taxon>Bacteroidota</taxon>
        <taxon>Cytophagia</taxon>
        <taxon>Cytophagales</taxon>
        <taxon>Flammeovirgaceae</taxon>
        <taxon>Sediminitomix</taxon>
    </lineage>
</organism>
<evidence type="ECO:0000313" key="2">
    <source>
        <dbReference type="Proteomes" id="UP000245535"/>
    </source>
</evidence>
<sequence length="100" mass="11954">MSREEEQKHLLKTSNLIAKDFGEIGEELEVQYDLQQWLSKRINYMLRFEFDQLMNALYRIDVDEQKVKEAIASDAPADELAKLVLERQWQKVIMWGKYES</sequence>
<gene>
    <name evidence="1" type="ORF">BC781_106242</name>
</gene>
<evidence type="ECO:0000313" key="1">
    <source>
        <dbReference type="EMBL" id="PWJ39341.1"/>
    </source>
</evidence>
<dbReference type="RefSeq" id="WP_109621295.1">
    <property type="nucleotide sequence ID" value="NZ_QGDO01000006.1"/>
</dbReference>
<comment type="caution">
    <text evidence="1">The sequence shown here is derived from an EMBL/GenBank/DDBJ whole genome shotgun (WGS) entry which is preliminary data.</text>
</comment>
<accession>A0A315Z724</accession>
<dbReference type="EMBL" id="QGDO01000006">
    <property type="protein sequence ID" value="PWJ39341.1"/>
    <property type="molecule type" value="Genomic_DNA"/>
</dbReference>
<dbReference type="AlphaFoldDB" id="A0A315Z724"/>
<dbReference type="Proteomes" id="UP000245535">
    <property type="component" value="Unassembled WGS sequence"/>
</dbReference>
<reference evidence="1 2" key="1">
    <citation type="submission" date="2018-03" db="EMBL/GenBank/DDBJ databases">
        <title>Genomic Encyclopedia of Archaeal and Bacterial Type Strains, Phase II (KMG-II): from individual species to whole genera.</title>
        <authorList>
            <person name="Goeker M."/>
        </authorList>
    </citation>
    <scope>NUCLEOTIDE SEQUENCE [LARGE SCALE GENOMIC DNA]</scope>
    <source>
        <strain evidence="1 2">DSM 28229</strain>
    </source>
</reference>